<dbReference type="PANTHER" id="PTHR36925:SF1">
    <property type="entry name" value="COBALT-PRECORRIN-6A REDUCTASE"/>
    <property type="match status" value="1"/>
</dbReference>
<dbReference type="NCBIfam" id="TIGR00715">
    <property type="entry name" value="precor6x_red"/>
    <property type="match status" value="1"/>
</dbReference>
<dbReference type="AlphaFoldDB" id="W4LKL8"/>
<gene>
    <name evidence="4" type="ORF">ETSY1_17900</name>
</gene>
<proteinExistence type="predicted"/>
<organism evidence="4 5">
    <name type="scientific">Entotheonella factor</name>
    <dbReference type="NCBI Taxonomy" id="1429438"/>
    <lineage>
        <taxon>Bacteria</taxon>
        <taxon>Pseudomonadati</taxon>
        <taxon>Nitrospinota/Tectimicrobiota group</taxon>
        <taxon>Candidatus Tectimicrobiota</taxon>
        <taxon>Candidatus Entotheonellia</taxon>
        <taxon>Candidatus Entotheonellales</taxon>
        <taxon>Candidatus Entotheonellaceae</taxon>
        <taxon>Candidatus Entotheonella</taxon>
    </lineage>
</organism>
<protein>
    <recommendedName>
        <fullName evidence="6">Precorrin-6x reductase</fullName>
    </recommendedName>
</protein>
<evidence type="ECO:0000313" key="5">
    <source>
        <dbReference type="Proteomes" id="UP000019141"/>
    </source>
</evidence>
<dbReference type="GO" id="GO:0009236">
    <property type="term" value="P:cobalamin biosynthetic process"/>
    <property type="evidence" value="ECO:0007669"/>
    <property type="project" value="UniProtKB-UniPathway"/>
</dbReference>
<dbReference type="InterPro" id="IPR003723">
    <property type="entry name" value="Precorrin-6x_reduct"/>
</dbReference>
<name>W4LKL8_ENTF1</name>
<dbReference type="UniPathway" id="UPA00148"/>
<reference evidence="4 5" key="1">
    <citation type="journal article" date="2014" name="Nature">
        <title>An environmental bacterial taxon with a large and distinct metabolic repertoire.</title>
        <authorList>
            <person name="Wilson M.C."/>
            <person name="Mori T."/>
            <person name="Ruckert C."/>
            <person name="Uria A.R."/>
            <person name="Helf M.J."/>
            <person name="Takada K."/>
            <person name="Gernert C."/>
            <person name="Steffens U.A."/>
            <person name="Heycke N."/>
            <person name="Schmitt S."/>
            <person name="Rinke C."/>
            <person name="Helfrich E.J."/>
            <person name="Brachmann A.O."/>
            <person name="Gurgui C."/>
            <person name="Wakimoto T."/>
            <person name="Kracht M."/>
            <person name="Crusemann M."/>
            <person name="Hentschel U."/>
            <person name="Abe I."/>
            <person name="Matsunaga S."/>
            <person name="Kalinowski J."/>
            <person name="Takeyama H."/>
            <person name="Piel J."/>
        </authorList>
    </citation>
    <scope>NUCLEOTIDE SEQUENCE [LARGE SCALE GENOMIC DNA]</scope>
    <source>
        <strain evidence="5">TSY1</strain>
    </source>
</reference>
<evidence type="ECO:0008006" key="6">
    <source>
        <dbReference type="Google" id="ProtNLM"/>
    </source>
</evidence>
<dbReference type="EMBL" id="AZHW01000534">
    <property type="protein sequence ID" value="ETW98648.1"/>
    <property type="molecule type" value="Genomic_DNA"/>
</dbReference>
<evidence type="ECO:0000256" key="2">
    <source>
        <dbReference type="ARBA" id="ARBA00022573"/>
    </source>
</evidence>
<evidence type="ECO:0000313" key="4">
    <source>
        <dbReference type="EMBL" id="ETW98648.1"/>
    </source>
</evidence>
<comment type="pathway">
    <text evidence="1">Cofactor biosynthesis; adenosylcobalamin biosynthesis.</text>
</comment>
<dbReference type="HOGENOM" id="CLU_068627_0_0_7"/>
<keyword evidence="3" id="KW-0560">Oxidoreductase</keyword>
<keyword evidence="2" id="KW-0169">Cobalamin biosynthesis</keyword>
<accession>W4LKL8</accession>
<dbReference type="Pfam" id="PF02571">
    <property type="entry name" value="CbiJ"/>
    <property type="match status" value="1"/>
</dbReference>
<dbReference type="PANTHER" id="PTHR36925">
    <property type="entry name" value="COBALT-PRECORRIN-6A REDUCTASE"/>
    <property type="match status" value="1"/>
</dbReference>
<keyword evidence="5" id="KW-1185">Reference proteome</keyword>
<evidence type="ECO:0000256" key="3">
    <source>
        <dbReference type="ARBA" id="ARBA00023002"/>
    </source>
</evidence>
<dbReference type="Proteomes" id="UP000019141">
    <property type="component" value="Unassembled WGS sequence"/>
</dbReference>
<dbReference type="PROSITE" id="PS51014">
    <property type="entry name" value="COBK_CBIJ"/>
    <property type="match status" value="1"/>
</dbReference>
<dbReference type="GO" id="GO:0016994">
    <property type="term" value="F:precorrin-6A reductase activity"/>
    <property type="evidence" value="ECO:0007669"/>
    <property type="project" value="InterPro"/>
</dbReference>
<comment type="caution">
    <text evidence="4">The sequence shown here is derived from an EMBL/GenBank/DDBJ whole genome shotgun (WGS) entry which is preliminary data.</text>
</comment>
<sequence>MKPTILLLSGTSEGPVIAQALLEAGFRSIIATVTRDEARAHLFGHLQDDITVLAQGFTAESLPHFLAQHQIGLVLDATHPFAVRITRMAAGVCQQLGTPYVRYERPDWEPPEGTVYVDSYAEAARALPSLGSRMMLTIGAKQLKYFASLHEQLTLFARILPSPVSVQQALDAGFKQAQILALRPPFSRAFNRSLLEEYRADVLVTKASGADGGVVEKVMAAQELGLTTLMIRRPEPHDHQAVSNPTAAVKACCQALLTSE</sequence>
<evidence type="ECO:0000256" key="1">
    <source>
        <dbReference type="ARBA" id="ARBA00004953"/>
    </source>
</evidence>